<keyword evidence="7" id="KW-0067">ATP-binding</keyword>
<dbReference type="EC" id="2.7.13.3" evidence="2"/>
<evidence type="ECO:0000256" key="5">
    <source>
        <dbReference type="ARBA" id="ARBA00022741"/>
    </source>
</evidence>
<feature type="region of interest" description="Disordered" evidence="9">
    <location>
        <begin position="374"/>
        <end position="393"/>
    </location>
</feature>
<evidence type="ECO:0000256" key="4">
    <source>
        <dbReference type="ARBA" id="ARBA00022679"/>
    </source>
</evidence>
<name>A0ABN2T3A9_9ACTN</name>
<proteinExistence type="predicted"/>
<evidence type="ECO:0000256" key="1">
    <source>
        <dbReference type="ARBA" id="ARBA00000085"/>
    </source>
</evidence>
<dbReference type="SUPFAM" id="SSF55874">
    <property type="entry name" value="ATPase domain of HSP90 chaperone/DNA topoisomerase II/histidine kinase"/>
    <property type="match status" value="1"/>
</dbReference>
<evidence type="ECO:0000256" key="6">
    <source>
        <dbReference type="ARBA" id="ARBA00022777"/>
    </source>
</evidence>
<dbReference type="CDD" id="cd16917">
    <property type="entry name" value="HATPase_UhpB-NarQ-NarX-like"/>
    <property type="match status" value="1"/>
</dbReference>
<dbReference type="InterPro" id="IPR050482">
    <property type="entry name" value="Sensor_HK_TwoCompSys"/>
</dbReference>
<dbReference type="PANTHER" id="PTHR24421:SF10">
    <property type="entry name" value="NITRATE_NITRITE SENSOR PROTEIN NARQ"/>
    <property type="match status" value="1"/>
</dbReference>
<dbReference type="Proteomes" id="UP001501585">
    <property type="component" value="Unassembled WGS sequence"/>
</dbReference>
<organism evidence="12 13">
    <name type="scientific">Nocardiopsis rhodophaea</name>
    <dbReference type="NCBI Taxonomy" id="280238"/>
    <lineage>
        <taxon>Bacteria</taxon>
        <taxon>Bacillati</taxon>
        <taxon>Actinomycetota</taxon>
        <taxon>Actinomycetes</taxon>
        <taxon>Streptosporangiales</taxon>
        <taxon>Nocardiopsidaceae</taxon>
        <taxon>Nocardiopsis</taxon>
    </lineage>
</organism>
<comment type="catalytic activity">
    <reaction evidence="1">
        <text>ATP + protein L-histidine = ADP + protein N-phospho-L-histidine.</text>
        <dbReference type="EC" id="2.7.13.3"/>
    </reaction>
</comment>
<feature type="compositionally biased region" description="Low complexity" evidence="9">
    <location>
        <begin position="376"/>
        <end position="389"/>
    </location>
</feature>
<feature type="transmembrane region" description="Helical" evidence="10">
    <location>
        <begin position="171"/>
        <end position="193"/>
    </location>
</feature>
<keyword evidence="10" id="KW-0472">Membrane</keyword>
<evidence type="ECO:0000256" key="3">
    <source>
        <dbReference type="ARBA" id="ARBA00022553"/>
    </source>
</evidence>
<feature type="transmembrane region" description="Helical" evidence="10">
    <location>
        <begin position="113"/>
        <end position="134"/>
    </location>
</feature>
<evidence type="ECO:0000256" key="8">
    <source>
        <dbReference type="ARBA" id="ARBA00023012"/>
    </source>
</evidence>
<evidence type="ECO:0000259" key="11">
    <source>
        <dbReference type="Pfam" id="PF07730"/>
    </source>
</evidence>
<accession>A0ABN2T3A9</accession>
<dbReference type="InterPro" id="IPR011712">
    <property type="entry name" value="Sig_transdc_His_kin_sub3_dim/P"/>
</dbReference>
<gene>
    <name evidence="12" type="ORF">GCM10009799_24790</name>
</gene>
<dbReference type="InterPro" id="IPR036890">
    <property type="entry name" value="HATPase_C_sf"/>
</dbReference>
<comment type="caution">
    <text evidence="12">The sequence shown here is derived from an EMBL/GenBank/DDBJ whole genome shotgun (WGS) entry which is preliminary data.</text>
</comment>
<dbReference type="GO" id="GO:0016301">
    <property type="term" value="F:kinase activity"/>
    <property type="evidence" value="ECO:0007669"/>
    <property type="project" value="UniProtKB-KW"/>
</dbReference>
<keyword evidence="4" id="KW-0808">Transferase</keyword>
<reference evidence="12 13" key="1">
    <citation type="journal article" date="2019" name="Int. J. Syst. Evol. Microbiol.">
        <title>The Global Catalogue of Microorganisms (GCM) 10K type strain sequencing project: providing services to taxonomists for standard genome sequencing and annotation.</title>
        <authorList>
            <consortium name="The Broad Institute Genomics Platform"/>
            <consortium name="The Broad Institute Genome Sequencing Center for Infectious Disease"/>
            <person name="Wu L."/>
            <person name="Ma J."/>
        </authorList>
    </citation>
    <scope>NUCLEOTIDE SEQUENCE [LARGE SCALE GENOMIC DNA]</scope>
    <source>
        <strain evidence="12 13">JCM 15313</strain>
    </source>
</reference>
<keyword evidence="5" id="KW-0547">Nucleotide-binding</keyword>
<evidence type="ECO:0000313" key="13">
    <source>
        <dbReference type="Proteomes" id="UP001501585"/>
    </source>
</evidence>
<dbReference type="Gene3D" id="3.30.565.10">
    <property type="entry name" value="Histidine kinase-like ATPase, C-terminal domain"/>
    <property type="match status" value="1"/>
</dbReference>
<feature type="transmembrane region" description="Helical" evidence="10">
    <location>
        <begin position="56"/>
        <end position="76"/>
    </location>
</feature>
<feature type="domain" description="Signal transduction histidine kinase subgroup 3 dimerisation and phosphoacceptor" evidence="11">
    <location>
        <begin position="223"/>
        <end position="288"/>
    </location>
</feature>
<dbReference type="RefSeq" id="WP_344162355.1">
    <property type="nucleotide sequence ID" value="NZ_BAAAPC010000009.1"/>
</dbReference>
<evidence type="ECO:0000256" key="9">
    <source>
        <dbReference type="SAM" id="MobiDB-lite"/>
    </source>
</evidence>
<dbReference type="Gene3D" id="1.20.5.1930">
    <property type="match status" value="1"/>
</dbReference>
<protein>
    <recommendedName>
        <fullName evidence="2">histidine kinase</fullName>
        <ecNumber evidence="2">2.7.13.3</ecNumber>
    </recommendedName>
</protein>
<keyword evidence="8" id="KW-0902">Two-component regulatory system</keyword>
<evidence type="ECO:0000313" key="12">
    <source>
        <dbReference type="EMBL" id="GAA1996866.1"/>
    </source>
</evidence>
<evidence type="ECO:0000256" key="2">
    <source>
        <dbReference type="ARBA" id="ARBA00012438"/>
    </source>
</evidence>
<feature type="transmembrane region" description="Helical" evidence="10">
    <location>
        <begin position="20"/>
        <end position="44"/>
    </location>
</feature>
<dbReference type="EMBL" id="BAAAPC010000009">
    <property type="protein sequence ID" value="GAA1996866.1"/>
    <property type="molecule type" value="Genomic_DNA"/>
</dbReference>
<keyword evidence="10" id="KW-1133">Transmembrane helix</keyword>
<keyword evidence="6 12" id="KW-0418">Kinase</keyword>
<evidence type="ECO:0000256" key="7">
    <source>
        <dbReference type="ARBA" id="ARBA00022840"/>
    </source>
</evidence>
<keyword evidence="3" id="KW-0597">Phosphoprotein</keyword>
<dbReference type="Pfam" id="PF07730">
    <property type="entry name" value="HisKA_3"/>
    <property type="match status" value="1"/>
</dbReference>
<keyword evidence="13" id="KW-1185">Reference proteome</keyword>
<sequence>MSIIRLLLTPLWGATTYARWVYMVIGGAMFLPYLLATLVLGSMVVTPATPGPDSGLGTLAAALVSALLLVAASAWIPGARSLEGQVTQTLLRGPITAEHVAESASWPSRVRTGLWLVLHLVGGFGVALATMVGLTESAALAATPFVADHMAIAQGPLTFAGADWPSGAARWLAPVMGLGLLLALIYTMALIGWGMALLAPRLLGPSTAERLAAAQERVDHLAERNRLARELHDSIGHALSVVALQSGTAARVLDSDPAFARHALETIAAQARTATAELDHVLGLLREEQPSTATAPQRGLGDLAGLIEATRAIGGQLTARVDGDVGRVPAVVSRETYRICQEGITNALRHGGQVPIALHVTIEPERLSVEITNPHTPATAPRALPALRRSGGHGLAGMRERLRTLGGRLEAGPHDGHWHLRAEITWGAGR</sequence>
<keyword evidence="10" id="KW-0812">Transmembrane</keyword>
<dbReference type="PANTHER" id="PTHR24421">
    <property type="entry name" value="NITRATE/NITRITE SENSOR PROTEIN NARX-RELATED"/>
    <property type="match status" value="1"/>
</dbReference>
<evidence type="ECO:0000256" key="10">
    <source>
        <dbReference type="SAM" id="Phobius"/>
    </source>
</evidence>